<dbReference type="InterPro" id="IPR035082">
    <property type="entry name" value="Nrap_D1"/>
</dbReference>
<dbReference type="GO" id="GO:0003723">
    <property type="term" value="F:RNA binding"/>
    <property type="evidence" value="ECO:0007669"/>
    <property type="project" value="UniProtKB-KW"/>
</dbReference>
<accession>A0A165LSX5</accession>
<feature type="domain" description="Nrap protein" evidence="10">
    <location>
        <begin position="715"/>
        <end position="930"/>
    </location>
</feature>
<comment type="subcellular location">
    <subcellularLocation>
        <location evidence="1 5">Nucleus</location>
        <location evidence="1 5">Nucleolus</location>
    </subcellularLocation>
</comment>
<feature type="domain" description="Nrap protein" evidence="8">
    <location>
        <begin position="362"/>
        <end position="526"/>
    </location>
</feature>
<dbReference type="GO" id="GO:0034456">
    <property type="term" value="C:UTP-C complex"/>
    <property type="evidence" value="ECO:0007669"/>
    <property type="project" value="TreeGrafter"/>
</dbReference>
<gene>
    <name evidence="13" type="ORF">DAEQUDRAFT_769381</name>
</gene>
<dbReference type="STRING" id="1314783.A0A165LSX5"/>
<dbReference type="PANTHER" id="PTHR17972">
    <property type="entry name" value="NUCLEOLAR RNA-ASSOCIATED PROTEIN"/>
    <property type="match status" value="1"/>
</dbReference>
<evidence type="ECO:0000256" key="5">
    <source>
        <dbReference type="RuleBase" id="RU364032"/>
    </source>
</evidence>
<dbReference type="InterPro" id="IPR035370">
    <property type="entry name" value="Nrap_D5"/>
</dbReference>
<comment type="similarity">
    <text evidence="2 5">Belongs to the NRAP family.</text>
</comment>
<sequence length="1243" mass="137508">MSSDVRRMASDLKRKRGKDIQHPPGKRRHTAQDDDDQSGPSKAPSPHGFERDDLEHDEFDGDEGSDASSDGHVEPAEDTQDPGSIHVKAPPKGEELRDIKDAMDLFRSTSFKLQIDALLPNVRPKYQRSTPLDKFLLSLYAVLNSLPSIAPKNPIAAEIDLKKKGVSVPYVLPQPTEDTNWKVAFEKPTEILLVGSWALKTSVKAMDGRRYGVDVAVTMPESLFQEKDYLQSRYFQKRAYYLAVIAAAVSEKKSGLNTEVLYESTNGDPRMTTLILRSQQDGTAVDFSPLNAEVRILSVLPSPSPIPLHRMSPARSNIRASASPSGTPQDTSSPIYNSRIIQHLTPRPHLVSTHALKESVPAFSDALALLRVWAHQRGYGVGDRLCVRGFEGRGPWWGGLLECLVSGEEGAEGSGGVGGFNTKEKRRPLGKGLSSYQLFKAALDFLVRHDFAKDHVFTKTKDGHRFPPEDYACHEVVLVDSSSLLNLLAGVPLSSLEMLRYDAQQTLDLLDNSGISDDPFPLVFLKEQRRIANRFDVVLRIDLSSAERPNLSAHSIIEQGSAYNALLSHLLSTARQALTNRTKAVVVLHPMSSPRPISQALPSNPSVIFLGLILDMEHAFRLVDHGPAAAEHETEEARAFRDFWGEKAELRRFKDGSIVESVVWTVGSSDERAHIPAMIVKYILARHLGLSEEGICSWQHGFDSVIRLPQDIGKVFRDGRAETGFKAAMTAFDGLVKAMKALDEQLPLAITTVSPISDSIRYTSALAPVAIPASIAPALPACARYVAPMEIVIEFERSGRWPDDLRAIQKIKLAFFETLATALMASQDGLKVSVVVSGPYTTSDVQDQACLEIITAAGWAFHARIWHDREQTLLERAIDDRPHIPKHIKKKMGTEGDPKERALAVAALEVYRRRFIHAPRHHRAVAALCHRFAAFAGTVRLVKRWLAAHWLLGGHVSTEAVELLCVTVFLRSVRGSSAASGDARVGVPGTKERGFARVMELLKDWEWSTGMFVPLYGDIADAAKDVPPVRVDLKAGARPGVWALATDVDKEGHVWTAEGPDAVVARRVKVLAQATWETLRGIEGGSFEVKTLFAHPTEHYDFIIELDPAVLSRYPQNVWADLSVWARKGKYANARSQDSEARLLPGLDPARMFYEDLKRVYKDTFMLFHDQLGGDRFGGVWDPSLKTPRPFRALCGFSSVPADTEKPKEKDKDKSLVVLNESAVLSEIERIGRGLIKRIVVQV</sequence>
<evidence type="ECO:0000259" key="11">
    <source>
        <dbReference type="Pfam" id="PF17406"/>
    </source>
</evidence>
<reference evidence="13 14" key="1">
    <citation type="journal article" date="2016" name="Mol. Biol. Evol.">
        <title>Comparative Genomics of Early-Diverging Mushroom-Forming Fungi Provides Insights into the Origins of Lignocellulose Decay Capabilities.</title>
        <authorList>
            <person name="Nagy L.G."/>
            <person name="Riley R."/>
            <person name="Tritt A."/>
            <person name="Adam C."/>
            <person name="Daum C."/>
            <person name="Floudas D."/>
            <person name="Sun H."/>
            <person name="Yadav J.S."/>
            <person name="Pangilinan J."/>
            <person name="Larsson K.H."/>
            <person name="Matsuura K."/>
            <person name="Barry K."/>
            <person name="Labutti K."/>
            <person name="Kuo R."/>
            <person name="Ohm R.A."/>
            <person name="Bhattacharya S.S."/>
            <person name="Shirouzu T."/>
            <person name="Yoshinaga Y."/>
            <person name="Martin F.M."/>
            <person name="Grigoriev I.V."/>
            <person name="Hibbett D.S."/>
        </authorList>
    </citation>
    <scope>NUCLEOTIDE SEQUENCE [LARGE SCALE GENOMIC DNA]</scope>
    <source>
        <strain evidence="13 14">L-15889</strain>
    </source>
</reference>
<dbReference type="InterPro" id="IPR035367">
    <property type="entry name" value="Nrap_D2"/>
</dbReference>
<dbReference type="GO" id="GO:0032040">
    <property type="term" value="C:small-subunit processome"/>
    <property type="evidence" value="ECO:0007669"/>
    <property type="project" value="TreeGrafter"/>
</dbReference>
<feature type="domain" description="Nrap protein" evidence="9">
    <location>
        <begin position="533"/>
        <end position="688"/>
    </location>
</feature>
<organism evidence="13 14">
    <name type="scientific">Daedalea quercina L-15889</name>
    <dbReference type="NCBI Taxonomy" id="1314783"/>
    <lineage>
        <taxon>Eukaryota</taxon>
        <taxon>Fungi</taxon>
        <taxon>Dikarya</taxon>
        <taxon>Basidiomycota</taxon>
        <taxon>Agaricomycotina</taxon>
        <taxon>Agaricomycetes</taxon>
        <taxon>Polyporales</taxon>
        <taxon>Fomitopsis</taxon>
    </lineage>
</organism>
<dbReference type="InterPro" id="IPR005554">
    <property type="entry name" value="NOL6/Upt22"/>
</dbReference>
<keyword evidence="5" id="KW-0690">Ribosome biogenesis</keyword>
<dbReference type="Pfam" id="PF17403">
    <property type="entry name" value="Nrap_D2"/>
    <property type="match status" value="1"/>
</dbReference>
<dbReference type="InterPro" id="IPR035371">
    <property type="entry name" value="Nrap_D6"/>
</dbReference>
<feature type="compositionally biased region" description="Acidic residues" evidence="6">
    <location>
        <begin position="55"/>
        <end position="65"/>
    </location>
</feature>
<dbReference type="Gene3D" id="3.30.70.3030">
    <property type="match status" value="1"/>
</dbReference>
<dbReference type="InterPro" id="IPR035368">
    <property type="entry name" value="Nrap_D3"/>
</dbReference>
<keyword evidence="5" id="KW-0698">rRNA processing</keyword>
<evidence type="ECO:0000256" key="4">
    <source>
        <dbReference type="ARBA" id="ARBA00023242"/>
    </source>
</evidence>
<dbReference type="Pfam" id="PF17404">
    <property type="entry name" value="Nrap_D3"/>
    <property type="match status" value="1"/>
</dbReference>
<dbReference type="InterPro" id="IPR035369">
    <property type="entry name" value="Nrap_D4"/>
</dbReference>
<evidence type="ECO:0000259" key="7">
    <source>
        <dbReference type="Pfam" id="PF03813"/>
    </source>
</evidence>
<dbReference type="GO" id="GO:0006409">
    <property type="term" value="P:tRNA export from nucleus"/>
    <property type="evidence" value="ECO:0007669"/>
    <property type="project" value="TreeGrafter"/>
</dbReference>
<dbReference type="Proteomes" id="UP000076727">
    <property type="component" value="Unassembled WGS sequence"/>
</dbReference>
<dbReference type="Pfam" id="PF03813">
    <property type="entry name" value="Nrap"/>
    <property type="match status" value="1"/>
</dbReference>
<protein>
    <recommendedName>
        <fullName evidence="5">U3 small nucleolar RNA-associated protein 22</fullName>
    </recommendedName>
</protein>
<dbReference type="OrthoDB" id="10251401at2759"/>
<dbReference type="Pfam" id="PF17406">
    <property type="entry name" value="Nrap_D5"/>
    <property type="match status" value="1"/>
</dbReference>
<dbReference type="GO" id="GO:0006364">
    <property type="term" value="P:rRNA processing"/>
    <property type="evidence" value="ECO:0007669"/>
    <property type="project" value="UniProtKB-KW"/>
</dbReference>
<evidence type="ECO:0000313" key="14">
    <source>
        <dbReference type="Proteomes" id="UP000076727"/>
    </source>
</evidence>
<name>A0A165LSX5_9APHY</name>
<evidence type="ECO:0000259" key="10">
    <source>
        <dbReference type="Pfam" id="PF17405"/>
    </source>
</evidence>
<keyword evidence="4 5" id="KW-0539">Nucleus</keyword>
<feature type="domain" description="Nrap protein" evidence="12">
    <location>
        <begin position="1098"/>
        <end position="1239"/>
    </location>
</feature>
<dbReference type="EMBL" id="KV429118">
    <property type="protein sequence ID" value="KZT64811.1"/>
    <property type="molecule type" value="Genomic_DNA"/>
</dbReference>
<dbReference type="Gene3D" id="1.10.1410.10">
    <property type="match status" value="2"/>
</dbReference>
<feature type="domain" description="Nrap protein" evidence="11">
    <location>
        <begin position="932"/>
        <end position="1095"/>
    </location>
</feature>
<dbReference type="AlphaFoldDB" id="A0A165LSX5"/>
<evidence type="ECO:0000259" key="8">
    <source>
        <dbReference type="Pfam" id="PF17403"/>
    </source>
</evidence>
<proteinExistence type="inferred from homology"/>
<evidence type="ECO:0000256" key="2">
    <source>
        <dbReference type="ARBA" id="ARBA00006674"/>
    </source>
</evidence>
<dbReference type="PANTHER" id="PTHR17972:SF0">
    <property type="entry name" value="NUCLEOLAR PROTEIN 6"/>
    <property type="match status" value="1"/>
</dbReference>
<evidence type="ECO:0000259" key="12">
    <source>
        <dbReference type="Pfam" id="PF17407"/>
    </source>
</evidence>
<keyword evidence="5" id="KW-0687">Ribonucleoprotein</keyword>
<dbReference type="Pfam" id="PF17405">
    <property type="entry name" value="Nrap_D4"/>
    <property type="match status" value="1"/>
</dbReference>
<feature type="domain" description="Nrap protein" evidence="7">
    <location>
        <begin position="213"/>
        <end position="358"/>
    </location>
</feature>
<evidence type="ECO:0000256" key="1">
    <source>
        <dbReference type="ARBA" id="ARBA00004604"/>
    </source>
</evidence>
<evidence type="ECO:0000256" key="3">
    <source>
        <dbReference type="ARBA" id="ARBA00022884"/>
    </source>
</evidence>
<feature type="compositionally biased region" description="Basic and acidic residues" evidence="6">
    <location>
        <begin position="1"/>
        <end position="12"/>
    </location>
</feature>
<feature type="region of interest" description="Disordered" evidence="6">
    <location>
        <begin position="1"/>
        <end position="94"/>
    </location>
</feature>
<keyword evidence="3 5" id="KW-0694">RNA-binding</keyword>
<evidence type="ECO:0000313" key="13">
    <source>
        <dbReference type="EMBL" id="KZT64811.1"/>
    </source>
</evidence>
<evidence type="ECO:0000256" key="6">
    <source>
        <dbReference type="SAM" id="MobiDB-lite"/>
    </source>
</evidence>
<dbReference type="Pfam" id="PF17407">
    <property type="entry name" value="Nrap_D6"/>
    <property type="match status" value="1"/>
</dbReference>
<keyword evidence="14" id="KW-1185">Reference proteome</keyword>
<evidence type="ECO:0000259" key="9">
    <source>
        <dbReference type="Pfam" id="PF17404"/>
    </source>
</evidence>
<dbReference type="GO" id="GO:0032545">
    <property type="term" value="C:CURI complex"/>
    <property type="evidence" value="ECO:0007669"/>
    <property type="project" value="TreeGrafter"/>
</dbReference>